<keyword evidence="4" id="KW-1185">Reference proteome</keyword>
<feature type="domain" description="DUF7586" evidence="2">
    <location>
        <begin position="2"/>
        <end position="85"/>
    </location>
</feature>
<feature type="region of interest" description="Disordered" evidence="1">
    <location>
        <begin position="86"/>
        <end position="105"/>
    </location>
</feature>
<evidence type="ECO:0000313" key="4">
    <source>
        <dbReference type="Proteomes" id="UP001183410"/>
    </source>
</evidence>
<evidence type="ECO:0000256" key="1">
    <source>
        <dbReference type="SAM" id="MobiDB-lite"/>
    </source>
</evidence>
<dbReference type="InterPro" id="IPR056008">
    <property type="entry name" value="DUF7586"/>
</dbReference>
<accession>A0ABU2JQ04</accession>
<organism evidence="3 4">
    <name type="scientific">Streptomyces chisholmiae</name>
    <dbReference type="NCBI Taxonomy" id="3075540"/>
    <lineage>
        <taxon>Bacteria</taxon>
        <taxon>Bacillati</taxon>
        <taxon>Actinomycetota</taxon>
        <taxon>Actinomycetes</taxon>
        <taxon>Kitasatosporales</taxon>
        <taxon>Streptomycetaceae</taxon>
        <taxon>Streptomyces</taxon>
    </lineage>
</organism>
<name>A0ABU2JQ04_9ACTN</name>
<reference evidence="4" key="1">
    <citation type="submission" date="2023-07" db="EMBL/GenBank/DDBJ databases">
        <title>30 novel species of actinomycetes from the DSMZ collection.</title>
        <authorList>
            <person name="Nouioui I."/>
        </authorList>
    </citation>
    <scope>NUCLEOTIDE SEQUENCE [LARGE SCALE GENOMIC DNA]</scope>
    <source>
        <strain evidence="4">DSM 44915</strain>
    </source>
</reference>
<dbReference type="EMBL" id="JAVREO010000006">
    <property type="protein sequence ID" value="MDT0267072.1"/>
    <property type="molecule type" value="Genomic_DNA"/>
</dbReference>
<evidence type="ECO:0000259" key="2">
    <source>
        <dbReference type="Pfam" id="PF24491"/>
    </source>
</evidence>
<evidence type="ECO:0000313" key="3">
    <source>
        <dbReference type="EMBL" id="MDT0267072.1"/>
    </source>
</evidence>
<sequence>MDRELLPLTGSWFWGAADFVLRLNPAGGVALHAGRSGGRGSGFRRVAADEWLGLDGYFAGETLRVRRTADGRVSHLDLGTFVFTREPYEPGAPVPGGSDPAGWTS</sequence>
<dbReference type="Pfam" id="PF24491">
    <property type="entry name" value="DUF7586"/>
    <property type="match status" value="1"/>
</dbReference>
<proteinExistence type="predicted"/>
<dbReference type="Proteomes" id="UP001183410">
    <property type="component" value="Unassembled WGS sequence"/>
</dbReference>
<dbReference type="RefSeq" id="WP_311667128.1">
    <property type="nucleotide sequence ID" value="NZ_JAVREO010000006.1"/>
</dbReference>
<protein>
    <recommendedName>
        <fullName evidence="2">DUF7586 domain-containing protein</fullName>
    </recommendedName>
</protein>
<comment type="caution">
    <text evidence="3">The sequence shown here is derived from an EMBL/GenBank/DDBJ whole genome shotgun (WGS) entry which is preliminary data.</text>
</comment>
<gene>
    <name evidence="3" type="ORF">RM844_12305</name>
</gene>